<evidence type="ECO:0000256" key="1">
    <source>
        <dbReference type="ARBA" id="ARBA00004586"/>
    </source>
</evidence>
<evidence type="ECO:0000256" key="3">
    <source>
        <dbReference type="ARBA" id="ARBA00022692"/>
    </source>
</evidence>
<evidence type="ECO:0000313" key="8">
    <source>
        <dbReference type="Proteomes" id="UP001237642"/>
    </source>
</evidence>
<keyword evidence="3" id="KW-0812">Transmembrane</keyword>
<name>A0AAD8ILQ4_9APIA</name>
<evidence type="ECO:0000256" key="5">
    <source>
        <dbReference type="ARBA" id="ARBA00022989"/>
    </source>
</evidence>
<organism evidence="7 8">
    <name type="scientific">Heracleum sosnowskyi</name>
    <dbReference type="NCBI Taxonomy" id="360622"/>
    <lineage>
        <taxon>Eukaryota</taxon>
        <taxon>Viridiplantae</taxon>
        <taxon>Streptophyta</taxon>
        <taxon>Embryophyta</taxon>
        <taxon>Tracheophyta</taxon>
        <taxon>Spermatophyta</taxon>
        <taxon>Magnoliopsida</taxon>
        <taxon>eudicotyledons</taxon>
        <taxon>Gunneridae</taxon>
        <taxon>Pentapetalae</taxon>
        <taxon>asterids</taxon>
        <taxon>campanulids</taxon>
        <taxon>Apiales</taxon>
        <taxon>Apiaceae</taxon>
        <taxon>Apioideae</taxon>
        <taxon>apioid superclade</taxon>
        <taxon>Tordylieae</taxon>
        <taxon>Tordyliinae</taxon>
        <taxon>Heracleum</taxon>
    </lineage>
</organism>
<dbReference type="PANTHER" id="PTHR10868:SF1">
    <property type="entry name" value="SIGMA NON-OPIOID INTRACELLULAR RECEPTOR 1"/>
    <property type="match status" value="1"/>
</dbReference>
<comment type="caution">
    <text evidence="7">The sequence shown here is derived from an EMBL/GenBank/DDBJ whole genome shotgun (WGS) entry which is preliminary data.</text>
</comment>
<keyword evidence="6" id="KW-0472">Membrane</keyword>
<comment type="subcellular location">
    <subcellularLocation>
        <location evidence="1">Endoplasmic reticulum membrane</location>
    </subcellularLocation>
</comment>
<dbReference type="Proteomes" id="UP001237642">
    <property type="component" value="Unassembled WGS sequence"/>
</dbReference>
<evidence type="ECO:0000313" key="7">
    <source>
        <dbReference type="EMBL" id="KAK1387816.1"/>
    </source>
</evidence>
<protein>
    <submittedName>
        <fullName evidence="7">Sigma non-opioid intracellular receptor 1 like</fullName>
    </submittedName>
</protein>
<keyword evidence="7" id="KW-0675">Receptor</keyword>
<reference evidence="7" key="1">
    <citation type="submission" date="2023-02" db="EMBL/GenBank/DDBJ databases">
        <title>Genome of toxic invasive species Heracleum sosnowskyi carries increased number of genes despite the absence of recent whole-genome duplications.</title>
        <authorList>
            <person name="Schelkunov M."/>
            <person name="Shtratnikova V."/>
            <person name="Makarenko M."/>
            <person name="Klepikova A."/>
            <person name="Omelchenko D."/>
            <person name="Novikova G."/>
            <person name="Obukhova E."/>
            <person name="Bogdanov V."/>
            <person name="Penin A."/>
            <person name="Logacheva M."/>
        </authorList>
    </citation>
    <scope>NUCLEOTIDE SEQUENCE</scope>
    <source>
        <strain evidence="7">Hsosn_3</strain>
        <tissue evidence="7">Leaf</tissue>
    </source>
</reference>
<keyword evidence="4" id="KW-0256">Endoplasmic reticulum</keyword>
<evidence type="ECO:0000256" key="6">
    <source>
        <dbReference type="ARBA" id="ARBA00023136"/>
    </source>
</evidence>
<evidence type="ECO:0000256" key="4">
    <source>
        <dbReference type="ARBA" id="ARBA00022824"/>
    </source>
</evidence>
<keyword evidence="5" id="KW-1133">Transmembrane helix</keyword>
<dbReference type="PANTHER" id="PTHR10868">
    <property type="entry name" value="SIGMA 1-TYPE OPIOID RECEPTOR-RELATED"/>
    <property type="match status" value="1"/>
</dbReference>
<dbReference type="InterPro" id="IPR006716">
    <property type="entry name" value="ERG2_sigma1_rcpt-like"/>
</dbReference>
<dbReference type="EMBL" id="JAUIZM010000004">
    <property type="protein sequence ID" value="KAK1387816.1"/>
    <property type="molecule type" value="Genomic_DNA"/>
</dbReference>
<proteinExistence type="inferred from homology"/>
<accession>A0AAD8ILQ4</accession>
<evidence type="ECO:0000256" key="2">
    <source>
        <dbReference type="ARBA" id="ARBA00007141"/>
    </source>
</evidence>
<reference evidence="7" key="2">
    <citation type="submission" date="2023-05" db="EMBL/GenBank/DDBJ databases">
        <authorList>
            <person name="Schelkunov M.I."/>
        </authorList>
    </citation>
    <scope>NUCLEOTIDE SEQUENCE</scope>
    <source>
        <strain evidence="7">Hsosn_3</strain>
        <tissue evidence="7">Leaf</tissue>
    </source>
</reference>
<comment type="similarity">
    <text evidence="2">Belongs to the ERG2 family.</text>
</comment>
<sequence length="352" mass="39630">MKSDNSTPESSVYSTTDDEKSEIRDTSCYFPGCRKDANCNCEMCLASINATLDLMPLSVQRSSLTKLSSTPISRTPVPFSPNVLSTPISRISPVRMALSPVMKSNKKLRFEGDVKKKEKREVGFVGVGLKRLFFGFCLVLVLEFGFSWVVSRGLRTELSSDLVRNLGEDSWGLRDLNERFAYLSNGVKGLIGVKNLNGSFVDDTWEINQDGLLLNSYLTLYKSVAEEVRIWGWPLQTAGLLTTTFSSKSYTVLSGRVTEWTNGKAGFVIRRASTSWTQEKWSASVVQLDRNTWILEYKRSSITENAGLLSAVLEFLRFRITRLLQKMNQEFWLFSIQGSHFKGRAESLNVPT</sequence>
<dbReference type="Pfam" id="PF04622">
    <property type="entry name" value="ERG2_Sigma1R"/>
    <property type="match status" value="1"/>
</dbReference>
<gene>
    <name evidence="7" type="ORF">POM88_015994</name>
</gene>
<keyword evidence="8" id="KW-1185">Reference proteome</keyword>
<dbReference type="GO" id="GO:0005789">
    <property type="term" value="C:endoplasmic reticulum membrane"/>
    <property type="evidence" value="ECO:0007669"/>
    <property type="project" value="UniProtKB-SubCell"/>
</dbReference>
<dbReference type="AlphaFoldDB" id="A0AAD8ILQ4"/>